<proteinExistence type="inferred from homology"/>
<dbReference type="SUPFAM" id="SSF56801">
    <property type="entry name" value="Acetyl-CoA synthetase-like"/>
    <property type="match status" value="1"/>
</dbReference>
<dbReference type="Pfam" id="PF00501">
    <property type="entry name" value="AMP-binding"/>
    <property type="match status" value="1"/>
</dbReference>
<evidence type="ECO:0000313" key="7">
    <source>
        <dbReference type="Proteomes" id="UP000007304"/>
    </source>
</evidence>
<dbReference type="InterPro" id="IPR020845">
    <property type="entry name" value="AMP-binding_CS"/>
</dbReference>
<dbReference type="PANTHER" id="PTHR45527:SF11">
    <property type="entry name" value="NONRIBOSOMAL PEPTIDE SYNTHETASE 5"/>
    <property type="match status" value="1"/>
</dbReference>
<dbReference type="SUPFAM" id="SSF47336">
    <property type="entry name" value="ACP-like"/>
    <property type="match status" value="2"/>
</dbReference>
<dbReference type="Pfam" id="PF00550">
    <property type="entry name" value="PP-binding"/>
    <property type="match status" value="2"/>
</dbReference>
<dbReference type="PROSITE" id="PS50075">
    <property type="entry name" value="CARRIER"/>
    <property type="match status" value="2"/>
</dbReference>
<dbReference type="Proteomes" id="UP000007304">
    <property type="component" value="Unassembled WGS sequence"/>
</dbReference>
<dbReference type="GO" id="GO:0043041">
    <property type="term" value="P:amino acid activation for nonribosomal peptide biosynthetic process"/>
    <property type="evidence" value="ECO:0007669"/>
    <property type="project" value="TreeGrafter"/>
</dbReference>
<dbReference type="OMA" id="WTTPDNG"/>
<name>H6BS02_EXODN</name>
<dbReference type="GeneID" id="20307632"/>
<keyword evidence="7" id="KW-1185">Reference proteome</keyword>
<dbReference type="EMBL" id="JH226131">
    <property type="protein sequence ID" value="EHY54830.1"/>
    <property type="molecule type" value="Genomic_DNA"/>
</dbReference>
<dbReference type="PROSITE" id="PS00455">
    <property type="entry name" value="AMP_BINDING"/>
    <property type="match status" value="1"/>
</dbReference>
<reference evidence="6" key="1">
    <citation type="submission" date="2011-07" db="EMBL/GenBank/DDBJ databases">
        <title>The Genome Sequence of Exophiala (Wangiella) dermatitidis NIH/UT8656.</title>
        <authorList>
            <consortium name="The Broad Institute Genome Sequencing Platform"/>
            <person name="Cuomo C."/>
            <person name="Wang Z."/>
            <person name="Hunicke-Smith S."/>
            <person name="Szanislo P.J."/>
            <person name="Earl A."/>
            <person name="Young S.K."/>
            <person name="Zeng Q."/>
            <person name="Gargeya S."/>
            <person name="Fitzgerald M."/>
            <person name="Haas B."/>
            <person name="Abouelleil A."/>
            <person name="Alvarado L."/>
            <person name="Arachchi H.M."/>
            <person name="Berlin A."/>
            <person name="Brown A."/>
            <person name="Chapman S.B."/>
            <person name="Chen Z."/>
            <person name="Dunbar C."/>
            <person name="Freedman E."/>
            <person name="Gearin G."/>
            <person name="Gellesch M."/>
            <person name="Goldberg J."/>
            <person name="Griggs A."/>
            <person name="Gujja S."/>
            <person name="Heiman D."/>
            <person name="Howarth C."/>
            <person name="Larson L."/>
            <person name="Lui A."/>
            <person name="MacDonald P.J.P."/>
            <person name="Montmayeur A."/>
            <person name="Murphy C."/>
            <person name="Neiman D."/>
            <person name="Pearson M."/>
            <person name="Priest M."/>
            <person name="Roberts A."/>
            <person name="Saif S."/>
            <person name="Shea T."/>
            <person name="Shenoy N."/>
            <person name="Sisk P."/>
            <person name="Stolte C."/>
            <person name="Sykes S."/>
            <person name="Wortman J."/>
            <person name="Nusbaum C."/>
            <person name="Birren B."/>
        </authorList>
    </citation>
    <scope>NUCLEOTIDE SEQUENCE</scope>
    <source>
        <strain evidence="6">NIH/UT8656</strain>
    </source>
</reference>
<dbReference type="HOGENOM" id="CLU_000022_0_5_1"/>
<evidence type="ECO:0000256" key="1">
    <source>
        <dbReference type="ARBA" id="ARBA00022450"/>
    </source>
</evidence>
<feature type="domain" description="Carrier" evidence="5">
    <location>
        <begin position="1"/>
        <end position="76"/>
    </location>
</feature>
<dbReference type="Gene3D" id="3.40.50.12780">
    <property type="entry name" value="N-terminal domain of ligase-like"/>
    <property type="match status" value="1"/>
</dbReference>
<feature type="domain" description="Carrier" evidence="5">
    <location>
        <begin position="1029"/>
        <end position="1104"/>
    </location>
</feature>
<evidence type="ECO:0000256" key="3">
    <source>
        <dbReference type="ARBA" id="ARBA00022598"/>
    </source>
</evidence>
<evidence type="ECO:0000313" key="6">
    <source>
        <dbReference type="EMBL" id="EHY54830.1"/>
    </source>
</evidence>
<keyword evidence="3" id="KW-0436">Ligase</keyword>
<dbReference type="SUPFAM" id="SSF52777">
    <property type="entry name" value="CoA-dependent acyltransferases"/>
    <property type="match status" value="4"/>
</dbReference>
<organism evidence="6 7">
    <name type="scientific">Exophiala dermatitidis (strain ATCC 34100 / CBS 525.76 / NIH/UT8656)</name>
    <name type="common">Black yeast</name>
    <name type="synonym">Wangiella dermatitidis</name>
    <dbReference type="NCBI Taxonomy" id="858893"/>
    <lineage>
        <taxon>Eukaryota</taxon>
        <taxon>Fungi</taxon>
        <taxon>Dikarya</taxon>
        <taxon>Ascomycota</taxon>
        <taxon>Pezizomycotina</taxon>
        <taxon>Eurotiomycetes</taxon>
        <taxon>Chaetothyriomycetidae</taxon>
        <taxon>Chaetothyriales</taxon>
        <taxon>Herpotrichiellaceae</taxon>
        <taxon>Exophiala</taxon>
    </lineage>
</organism>
<dbReference type="Gene3D" id="3.30.300.30">
    <property type="match status" value="1"/>
</dbReference>
<dbReference type="eggNOG" id="KOG1178">
    <property type="taxonomic scope" value="Eukaryota"/>
</dbReference>
<gene>
    <name evidence="6" type="ORF">HMPREF1120_02993</name>
</gene>
<dbReference type="Gene3D" id="3.30.559.10">
    <property type="entry name" value="Chloramphenicol acetyltransferase-like domain"/>
    <property type="match status" value="2"/>
</dbReference>
<dbReference type="InterPro" id="IPR000873">
    <property type="entry name" value="AMP-dep_synth/lig_dom"/>
</dbReference>
<dbReference type="RefSeq" id="XP_009155291.1">
    <property type="nucleotide sequence ID" value="XM_009157043.1"/>
</dbReference>
<dbReference type="InterPro" id="IPR036736">
    <property type="entry name" value="ACP-like_sf"/>
</dbReference>
<dbReference type="PANTHER" id="PTHR45527">
    <property type="entry name" value="NONRIBOSOMAL PEPTIDE SYNTHETASE"/>
    <property type="match status" value="1"/>
</dbReference>
<dbReference type="InterPro" id="IPR009081">
    <property type="entry name" value="PP-bd_ACP"/>
</dbReference>
<keyword evidence="1" id="KW-0596">Phosphopantetheine</keyword>
<protein>
    <submittedName>
        <fullName evidence="6">Nonribosomal peptide synthase GliP</fullName>
    </submittedName>
</protein>
<dbReference type="GO" id="GO:0016874">
    <property type="term" value="F:ligase activity"/>
    <property type="evidence" value="ECO:0007669"/>
    <property type="project" value="UniProtKB-KW"/>
</dbReference>
<dbReference type="Pfam" id="PF00668">
    <property type="entry name" value="Condensation"/>
    <property type="match status" value="2"/>
</dbReference>
<evidence type="ECO:0000259" key="5">
    <source>
        <dbReference type="PROSITE" id="PS50075"/>
    </source>
</evidence>
<dbReference type="InterPro" id="IPR045851">
    <property type="entry name" value="AMP-bd_C_sf"/>
</dbReference>
<evidence type="ECO:0000256" key="4">
    <source>
        <dbReference type="ARBA" id="ARBA00029454"/>
    </source>
</evidence>
<dbReference type="VEuPathDB" id="FungiDB:HMPREF1120_02993"/>
<evidence type="ECO:0000256" key="2">
    <source>
        <dbReference type="ARBA" id="ARBA00022553"/>
    </source>
</evidence>
<dbReference type="InterPro" id="IPR001242">
    <property type="entry name" value="Condensation_dom"/>
</dbReference>
<dbReference type="Gene3D" id="3.30.559.30">
    <property type="entry name" value="Nonribosomal peptide synthetase, condensation domain"/>
    <property type="match status" value="2"/>
</dbReference>
<dbReference type="InterPro" id="IPR006162">
    <property type="entry name" value="Ppantetheine_attach_site"/>
</dbReference>
<dbReference type="InterPro" id="IPR023213">
    <property type="entry name" value="CAT-like_dom_sf"/>
</dbReference>
<dbReference type="GO" id="GO:0044550">
    <property type="term" value="P:secondary metabolite biosynthetic process"/>
    <property type="evidence" value="ECO:0007669"/>
    <property type="project" value="TreeGrafter"/>
</dbReference>
<comment type="similarity">
    <text evidence="4">Belongs to the NRP synthetase family.</text>
</comment>
<dbReference type="Gene3D" id="1.10.1200.10">
    <property type="entry name" value="ACP-like"/>
    <property type="match status" value="2"/>
</dbReference>
<dbReference type="InterPro" id="IPR042099">
    <property type="entry name" value="ANL_N_sf"/>
</dbReference>
<dbReference type="GO" id="GO:0005737">
    <property type="term" value="C:cytoplasm"/>
    <property type="evidence" value="ECO:0007669"/>
    <property type="project" value="TreeGrafter"/>
</dbReference>
<dbReference type="GO" id="GO:0031177">
    <property type="term" value="F:phosphopantetheine binding"/>
    <property type="evidence" value="ECO:0007669"/>
    <property type="project" value="TreeGrafter"/>
</dbReference>
<dbReference type="OrthoDB" id="416786at2759"/>
<dbReference type="InParanoid" id="H6BS02"/>
<keyword evidence="2" id="KW-0597">Phosphoprotein</keyword>
<sequence>MASEVELQLLTLVAERLGVELRSLDLSESFTKNGGHSLSALSLSHACKNRGIALSVKDILKAPSLTTLVQQGLSHTTNAKVAPSVTPDSMQGFAPTNRKSSLLPDQYPATEMQMSLIRGTYENPKLNVIYHRQDCSTAALGILKSAWETVVTSEEMFHVEFQLRKETSFWTRRCRPFAWTEITVQTQHDIETETLKPPSFSGIGYAFKAIKAEQSTCSLNNACILFQVHHALIDGYSMERLLQKVTQVVAGLTPAPSPSMLDFLVQKEAYIQKHQNEAVQFWMSKKEIMSKAVSELAFLSSEPANESCETESFFLNDIYTLDLGDFKGEIVAFAREHNITEAALYHGAWGLVMSLLTDSDYVAFGVAMSGRTIPIAGAMDVVGNLATTIPLFIEIKQELTNLEYLRYILLRVAELASVEWAFPDGCYDRRVSSVVSLQFNQKMPHAHARGPSSWTSRMNTEIPISITIELEGVLNFQYSRTQCHRGMIENVSAVYKKMLTSLLRPTHSVGMCLLEAVDLEQQSYLRRLGNCYSALSTNASVHDSLVSLFRGAAARYPEVIAAEKSEQRMTYKELELASDRICLELSRVVKIGDVVCVHADQSLSWLKAIYGVLKCGATYCPMNPNLPTSLQSSNFLTSGAQVYLVPSGDQKGSAPPACQHCLAVDEILAQHEGQDATSSDVTDVDPSSGAYLCFTSGSTGKPKGVLCTHRGLVAFQRDLEVRLFAQPGWKIAQTMSVSFDGSIHEIFSALSYGATLLLPHDCDPFGHLAEADAAIFTPSVAKVLHPADYKRLQKVYLVGEKVTREVCDRWAGEKVVYNMYGPTEATCGATIKRLRVGESITIGVPNSSTRIYILDRHRRLTVPGWIGEVCLAGVQVSKGYVGQPEATRKKFIPDPVCNGLGEYAYCTGDLGYWTDSGEVVLLGRTDRQIKLRGFRVDLDDIEARVAGIPGVSAVAVTNKDDYLVAMVQPSTISIPHLKTLMAEILPIHANPRVVMAVDVFPLTKAGKLDYAKIRDSQLWAPDVASISMNDMELKVAKVWREVLELEDLSKLRPDSHFSALGGHSLHQLRLASALSQEFLRQVPLSLLINNQRLCELARLIPTLEKFVPEPEVVTESSPNPPESLSPIEEWWAERYSQATCTTCFNVSFACEIAPETDRRRLVQSWDTSLARHCILSSRYIPGPTNQGFIRSWHSTRPQAQLVDSVDMTVEINRPFDITQDHLIRVFVSPTHILVVASHIICDLSTMQLLLDEVGSTYAGQPPVQASLPYPAGKLAGRLSPPDDECFWINSLGGSPESLGQGFLTVSGDGHQNKGSSITMKLPTWTVQTMNAFIEGNGITKHQLAMAAVALTLQYAESSIDITIGSPYLNRRSSCDLKTVGLYVQPLPIRVHFPLNDSKLESPQAYVKAVQSASQAAVSHAVPWDNLQRIRVLGFRV</sequence>
<dbReference type="PROSITE" id="PS00012">
    <property type="entry name" value="PHOSPHOPANTETHEINE"/>
    <property type="match status" value="1"/>
</dbReference>
<dbReference type="STRING" id="858893.H6BS02"/>
<accession>H6BS02</accession>